<keyword evidence="1" id="KW-0472">Membrane</keyword>
<keyword evidence="3" id="KW-1185">Reference proteome</keyword>
<evidence type="ECO:0000313" key="3">
    <source>
        <dbReference type="Proteomes" id="UP000663760"/>
    </source>
</evidence>
<keyword evidence="1" id="KW-1133">Transmembrane helix</keyword>
<sequence>MDFLKESSPTGVEESHPDWKIIRHPLYQQRSSPWFDLRVFYVRFTGFEVKDSTPEHLTLTHIPLSPNTIIEVNGRRSSIYSEIVSSSLRRDRVDRETEETTFVGTDSIRLTGSMRFEVYDKDDLVLSGALELTSGDGGAAVEGKSRGKTWSIRCWPPAAATAGNGGFLKGRQQAEAQIPAAEVYLTGCFSGSPIILTETLQLGLPKKNQRKTTLDSIPEYEPKDFRSSLGAEFYGGGGGGQPEYAADEDCRSFCSRDEYLDGEGGELSLFNAGVRVGVGIGLGICLGVGIGVGLLARTYQATARNFKRRIL</sequence>
<gene>
    <name evidence="2" type="ORF">SI8410_10014953</name>
</gene>
<proteinExistence type="predicted"/>
<reference evidence="2" key="1">
    <citation type="submission" date="2020-02" db="EMBL/GenBank/DDBJ databases">
        <authorList>
            <person name="Scholz U."/>
            <person name="Mascher M."/>
            <person name="Fiebig A."/>
        </authorList>
    </citation>
    <scope>NUCLEOTIDE SEQUENCE</scope>
</reference>
<dbReference type="PANTHER" id="PTHR42938:SF11">
    <property type="entry name" value="ERYTHRONATE-4-PHOSPHATE DEHYDROGENASE FAMILY PROTEIN"/>
    <property type="match status" value="1"/>
</dbReference>
<dbReference type="EMBL" id="LR746273">
    <property type="protein sequence ID" value="CAA7404275.1"/>
    <property type="molecule type" value="Genomic_DNA"/>
</dbReference>
<name>A0A7I8L4S1_SPIIN</name>
<organism evidence="2 3">
    <name type="scientific">Spirodela intermedia</name>
    <name type="common">Intermediate duckweed</name>
    <dbReference type="NCBI Taxonomy" id="51605"/>
    <lineage>
        <taxon>Eukaryota</taxon>
        <taxon>Viridiplantae</taxon>
        <taxon>Streptophyta</taxon>
        <taxon>Embryophyta</taxon>
        <taxon>Tracheophyta</taxon>
        <taxon>Spermatophyta</taxon>
        <taxon>Magnoliopsida</taxon>
        <taxon>Liliopsida</taxon>
        <taxon>Araceae</taxon>
        <taxon>Lemnoideae</taxon>
        <taxon>Spirodela</taxon>
    </lineage>
</organism>
<evidence type="ECO:0000256" key="1">
    <source>
        <dbReference type="SAM" id="Phobius"/>
    </source>
</evidence>
<dbReference type="Proteomes" id="UP000663760">
    <property type="component" value="Chromosome 10"/>
</dbReference>
<evidence type="ECO:0000313" key="2">
    <source>
        <dbReference type="EMBL" id="CAA7404275.1"/>
    </source>
</evidence>
<feature type="transmembrane region" description="Helical" evidence="1">
    <location>
        <begin position="276"/>
        <end position="299"/>
    </location>
</feature>
<dbReference type="CDD" id="cd00313">
    <property type="entry name" value="ATP-synt_Fo_Vo_Ao_c"/>
    <property type="match status" value="1"/>
</dbReference>
<dbReference type="OrthoDB" id="2016101at2759"/>
<keyword evidence="1" id="KW-0812">Transmembrane</keyword>
<protein>
    <submittedName>
        <fullName evidence="2">Uncharacterized protein</fullName>
    </submittedName>
</protein>
<dbReference type="GO" id="GO:0004617">
    <property type="term" value="F:phosphoglycerate dehydrogenase activity"/>
    <property type="evidence" value="ECO:0007669"/>
    <property type="project" value="TreeGrafter"/>
</dbReference>
<dbReference type="PANTHER" id="PTHR42938">
    <property type="entry name" value="FORMATE DEHYDROGENASE 1"/>
    <property type="match status" value="1"/>
</dbReference>
<accession>A0A7I8L4S1</accession>
<dbReference type="AlphaFoldDB" id="A0A7I8L4S1"/>